<proteinExistence type="predicted"/>
<accession>A0AAD6HWN0</accession>
<reference evidence="4" key="1">
    <citation type="journal article" date="2023" name="IMA Fungus">
        <title>Comparative genomic study of the Penicillium genus elucidates a diverse pangenome and 15 lateral gene transfer events.</title>
        <authorList>
            <person name="Petersen C."/>
            <person name="Sorensen T."/>
            <person name="Nielsen M.R."/>
            <person name="Sondergaard T.E."/>
            <person name="Sorensen J.L."/>
            <person name="Fitzpatrick D.A."/>
            <person name="Frisvad J.C."/>
            <person name="Nielsen K.L."/>
        </authorList>
    </citation>
    <scope>NUCLEOTIDE SEQUENCE</scope>
    <source>
        <strain evidence="4">IBT 17514</strain>
    </source>
</reference>
<feature type="region of interest" description="Disordered" evidence="1">
    <location>
        <begin position="242"/>
        <end position="292"/>
    </location>
</feature>
<keyword evidence="5" id="KW-1185">Reference proteome</keyword>
<evidence type="ECO:0000259" key="3">
    <source>
        <dbReference type="Pfam" id="PF24800"/>
    </source>
</evidence>
<dbReference type="PANTHER" id="PTHR42109">
    <property type="entry name" value="UNPLACED GENOMIC SCAFFOLD UM_SCAF_CONTIG_1.265, WHOLE GENOME SHOTGUN SEQUENCE"/>
    <property type="match status" value="1"/>
</dbReference>
<feature type="transmembrane region" description="Helical" evidence="2">
    <location>
        <begin position="36"/>
        <end position="55"/>
    </location>
</feature>
<reference evidence="4" key="2">
    <citation type="submission" date="2023-01" db="EMBL/GenBank/DDBJ databases">
        <authorList>
            <person name="Petersen C."/>
        </authorList>
    </citation>
    <scope>NUCLEOTIDE SEQUENCE</scope>
    <source>
        <strain evidence="4">IBT 17514</strain>
    </source>
</reference>
<name>A0AAD6HWN0_9EURO</name>
<feature type="transmembrane region" description="Helical" evidence="2">
    <location>
        <begin position="102"/>
        <end position="125"/>
    </location>
</feature>
<comment type="caution">
    <text evidence="4">The sequence shown here is derived from an EMBL/GenBank/DDBJ whole genome shotgun (WGS) entry which is preliminary data.</text>
</comment>
<dbReference type="EMBL" id="JAQJAN010000001">
    <property type="protein sequence ID" value="KAJ5740403.1"/>
    <property type="molecule type" value="Genomic_DNA"/>
</dbReference>
<gene>
    <name evidence="4" type="ORF">N7493_000275</name>
</gene>
<dbReference type="Proteomes" id="UP001215712">
    <property type="component" value="Unassembled WGS sequence"/>
</dbReference>
<feature type="transmembrane region" description="Helical" evidence="2">
    <location>
        <begin position="67"/>
        <end position="90"/>
    </location>
</feature>
<feature type="transmembrane region" description="Helical" evidence="2">
    <location>
        <begin position="137"/>
        <end position="157"/>
    </location>
</feature>
<evidence type="ECO:0000313" key="5">
    <source>
        <dbReference type="Proteomes" id="UP001215712"/>
    </source>
</evidence>
<dbReference type="Pfam" id="PF24800">
    <property type="entry name" value="DUF7702"/>
    <property type="match status" value="1"/>
</dbReference>
<evidence type="ECO:0000313" key="4">
    <source>
        <dbReference type="EMBL" id="KAJ5740403.1"/>
    </source>
</evidence>
<dbReference type="InterPro" id="IPR056119">
    <property type="entry name" value="DUF7702"/>
</dbReference>
<feature type="transmembrane region" description="Helical" evidence="2">
    <location>
        <begin position="202"/>
        <end position="227"/>
    </location>
</feature>
<evidence type="ECO:0000256" key="1">
    <source>
        <dbReference type="SAM" id="MobiDB-lite"/>
    </source>
</evidence>
<dbReference type="PANTHER" id="PTHR42109:SF2">
    <property type="entry name" value="INTEGRAL MEMBRANE PROTEIN"/>
    <property type="match status" value="1"/>
</dbReference>
<sequence length="292" mass="32083">MGYSPIESLELANLVFFGITILPVCYCFYMHGRNGFGAWFNALVWNTLRLAGYGIAFKSFMTLVPDILTPIAINGCALSPIPIVCLGFLYESNFSIRKDLPWWASIWGAVIAHTLLIAGIVIGLSGLVRPVLAKAGFIIWISGWLYTGLMLAGSWVSTAHKSRLPGEKILIYAATFAWPLVGVRLIYVTYDAYVYHIFDQGSIAIQAVFGLLPEFLCMIVYLAAGMWTRNLSRAHKKLRREEREAKRQVTAGVEVRNDSLTSSAAPLKEVSSHSGSGDQKSPAGTMPNKADV</sequence>
<keyword evidence="2" id="KW-0472">Membrane</keyword>
<keyword evidence="2" id="KW-1133">Transmembrane helix</keyword>
<feature type="transmembrane region" description="Helical" evidence="2">
    <location>
        <begin position="12"/>
        <end position="29"/>
    </location>
</feature>
<feature type="transmembrane region" description="Helical" evidence="2">
    <location>
        <begin position="169"/>
        <end position="190"/>
    </location>
</feature>
<organism evidence="4 5">
    <name type="scientific">Penicillium malachiteum</name>
    <dbReference type="NCBI Taxonomy" id="1324776"/>
    <lineage>
        <taxon>Eukaryota</taxon>
        <taxon>Fungi</taxon>
        <taxon>Dikarya</taxon>
        <taxon>Ascomycota</taxon>
        <taxon>Pezizomycotina</taxon>
        <taxon>Eurotiomycetes</taxon>
        <taxon>Eurotiomycetidae</taxon>
        <taxon>Eurotiales</taxon>
        <taxon>Aspergillaceae</taxon>
        <taxon>Penicillium</taxon>
    </lineage>
</organism>
<evidence type="ECO:0000256" key="2">
    <source>
        <dbReference type="SAM" id="Phobius"/>
    </source>
</evidence>
<keyword evidence="2" id="KW-0812">Transmembrane</keyword>
<protein>
    <recommendedName>
        <fullName evidence="3">DUF7702 domain-containing protein</fullName>
    </recommendedName>
</protein>
<feature type="domain" description="DUF7702" evidence="3">
    <location>
        <begin position="10"/>
        <end position="229"/>
    </location>
</feature>
<dbReference type="AlphaFoldDB" id="A0AAD6HWN0"/>